<name>A0A1M5EPI6_9BACT</name>
<reference evidence="3 4" key="1">
    <citation type="submission" date="2016-11" db="EMBL/GenBank/DDBJ databases">
        <authorList>
            <person name="Jaros S."/>
            <person name="Januszkiewicz K."/>
            <person name="Wedrychowicz H."/>
        </authorList>
    </citation>
    <scope>NUCLEOTIDE SEQUENCE [LARGE SCALE GENOMIC DNA]</scope>
    <source>
        <strain evidence="3 4">DSM 18119</strain>
    </source>
</reference>
<organism evidence="3 4">
    <name type="scientific">Flavisolibacter ginsengisoli DSM 18119</name>
    <dbReference type="NCBI Taxonomy" id="1121884"/>
    <lineage>
        <taxon>Bacteria</taxon>
        <taxon>Pseudomonadati</taxon>
        <taxon>Bacteroidota</taxon>
        <taxon>Chitinophagia</taxon>
        <taxon>Chitinophagales</taxon>
        <taxon>Chitinophagaceae</taxon>
        <taxon>Flavisolibacter</taxon>
    </lineage>
</organism>
<keyword evidence="3" id="KW-0418">Kinase</keyword>
<feature type="region of interest" description="Disordered" evidence="2">
    <location>
        <begin position="283"/>
        <end position="303"/>
    </location>
</feature>
<dbReference type="EMBL" id="FQUU01000019">
    <property type="protein sequence ID" value="SHF81086.1"/>
    <property type="molecule type" value="Genomic_DNA"/>
</dbReference>
<proteinExistence type="inferred from homology"/>
<evidence type="ECO:0000256" key="2">
    <source>
        <dbReference type="SAM" id="MobiDB-lite"/>
    </source>
</evidence>
<protein>
    <submittedName>
        <fullName evidence="3">Glucokinase</fullName>
    </submittedName>
</protein>
<dbReference type="CDD" id="cd23763">
    <property type="entry name" value="ASKHA_ATPase_ROK"/>
    <property type="match status" value="1"/>
</dbReference>
<dbReference type="RefSeq" id="WP_072836708.1">
    <property type="nucleotide sequence ID" value="NZ_FQUU01000019.1"/>
</dbReference>
<dbReference type="STRING" id="1121884.SAMN02745131_03586"/>
<dbReference type="SUPFAM" id="SSF53067">
    <property type="entry name" value="Actin-like ATPase domain"/>
    <property type="match status" value="1"/>
</dbReference>
<dbReference type="Pfam" id="PF00480">
    <property type="entry name" value="ROK"/>
    <property type="match status" value="2"/>
</dbReference>
<accession>A0A1M5EPI6</accession>
<evidence type="ECO:0000313" key="3">
    <source>
        <dbReference type="EMBL" id="SHF81086.1"/>
    </source>
</evidence>
<keyword evidence="4" id="KW-1185">Reference proteome</keyword>
<dbReference type="InterPro" id="IPR000600">
    <property type="entry name" value="ROK"/>
</dbReference>
<dbReference type="AlphaFoldDB" id="A0A1M5EPI6"/>
<evidence type="ECO:0000313" key="4">
    <source>
        <dbReference type="Proteomes" id="UP000184048"/>
    </source>
</evidence>
<sequence>MSVVLGVDIGGSHITAALVDLESRTVIPGSRKRKLVDSKAGAQEIIDEWCSVIREAFQDTDREQWNIGIAMPGPFDYEKGICLIIDQDKFLSLYKEDLCKLLGCHLGIDPTSIKFMNDAACFLQGEVFGGAARGYNPVIGLTLGTGLGSAICRNGIAEDADLWKSPFKEGIAEDYLSTRWFVARYQQLSDKTVTGVKELMEEESLFVNQVFREFGANLGDFLVPLLEQTKAWAVVLGGNIANALPFFWQSLDKQIRVHYPDVIIKQAQLNEDASLIGAASCWQKEGGSGVGSRESGVREELKS</sequence>
<gene>
    <name evidence="3" type="ORF">SAMN02745131_03586</name>
</gene>
<dbReference type="PANTHER" id="PTHR18964">
    <property type="entry name" value="ROK (REPRESSOR, ORF, KINASE) FAMILY"/>
    <property type="match status" value="1"/>
</dbReference>
<dbReference type="PANTHER" id="PTHR18964:SF149">
    <property type="entry name" value="BIFUNCTIONAL UDP-N-ACETYLGLUCOSAMINE 2-EPIMERASE_N-ACETYLMANNOSAMINE KINASE"/>
    <property type="match status" value="1"/>
</dbReference>
<dbReference type="Gene3D" id="3.30.420.40">
    <property type="match status" value="2"/>
</dbReference>
<comment type="similarity">
    <text evidence="1">Belongs to the ROK (NagC/XylR) family.</text>
</comment>
<dbReference type="OrthoDB" id="9810372at2"/>
<dbReference type="InterPro" id="IPR043129">
    <property type="entry name" value="ATPase_NBD"/>
</dbReference>
<evidence type="ECO:0000256" key="1">
    <source>
        <dbReference type="ARBA" id="ARBA00006479"/>
    </source>
</evidence>
<keyword evidence="3" id="KW-0808">Transferase</keyword>
<dbReference type="GO" id="GO:0016301">
    <property type="term" value="F:kinase activity"/>
    <property type="evidence" value="ECO:0007669"/>
    <property type="project" value="UniProtKB-KW"/>
</dbReference>
<dbReference type="Proteomes" id="UP000184048">
    <property type="component" value="Unassembled WGS sequence"/>
</dbReference>